<dbReference type="InterPro" id="IPR012135">
    <property type="entry name" value="Dihydroorotate_DH_1_2"/>
</dbReference>
<comment type="pathway">
    <text evidence="3 13">Pyrimidine metabolism; UMP biosynthesis via de novo pathway; orotate from (S)-dihydroorotate (quinone route): step 1/1.</text>
</comment>
<evidence type="ECO:0000256" key="12">
    <source>
        <dbReference type="ARBA" id="ARBA00048639"/>
    </source>
</evidence>
<evidence type="ECO:0000256" key="1">
    <source>
        <dbReference type="ARBA" id="ARBA00003125"/>
    </source>
</evidence>
<reference evidence="15" key="1">
    <citation type="submission" date="2009-08" db="EMBL/GenBank/DDBJ databases">
        <authorList>
            <consortium name="US DOE Joint Genome Institute"/>
            <person name="Lucas S."/>
            <person name="Copeland A."/>
            <person name="Lapidus A."/>
            <person name="Glavina del Rio T."/>
            <person name="Dalin E."/>
            <person name="Tice H."/>
            <person name="Bruce D."/>
            <person name="Barry K."/>
            <person name="Pitluck S."/>
            <person name="Lowry S."/>
            <person name="Larimer F."/>
            <person name="Land M."/>
            <person name="Hauser L."/>
            <person name="Kyrpides N."/>
            <person name="Ivanova N."/>
            <person name="McMahon K.D."/>
            <person name="Hugenholtz P."/>
        </authorList>
    </citation>
    <scope>NUCLEOTIDE SEQUENCE</scope>
    <source>
        <strain evidence="15">UW-1</strain>
    </source>
</reference>
<proteinExistence type="inferred from homology"/>
<dbReference type="EC" id="1.3.5.2" evidence="13"/>
<evidence type="ECO:0000259" key="14">
    <source>
        <dbReference type="Pfam" id="PF01180"/>
    </source>
</evidence>
<evidence type="ECO:0000256" key="6">
    <source>
        <dbReference type="ARBA" id="ARBA00022475"/>
    </source>
</evidence>
<dbReference type="PROSITE" id="PS00912">
    <property type="entry name" value="DHODEHASE_2"/>
    <property type="match status" value="1"/>
</dbReference>
<dbReference type="HAMAP" id="MF_00225">
    <property type="entry name" value="DHO_dh_type2"/>
    <property type="match status" value="1"/>
</dbReference>
<feature type="binding site" evidence="13">
    <location>
        <begin position="321"/>
        <end position="322"/>
    </location>
    <ligand>
        <name>FMN</name>
        <dbReference type="ChEBI" id="CHEBI:58210"/>
    </ligand>
</feature>
<feature type="binding site" evidence="13">
    <location>
        <begin position="249"/>
        <end position="250"/>
    </location>
    <ligand>
        <name>substrate</name>
    </ligand>
</feature>
<feature type="binding site" evidence="13">
    <location>
        <position position="180"/>
    </location>
    <ligand>
        <name>substrate</name>
    </ligand>
</feature>
<dbReference type="InterPro" id="IPR005720">
    <property type="entry name" value="Dihydroorotate_DH_cat"/>
</dbReference>
<evidence type="ECO:0000256" key="2">
    <source>
        <dbReference type="ARBA" id="ARBA00004202"/>
    </source>
</evidence>
<feature type="binding site" evidence="13">
    <location>
        <begin position="111"/>
        <end position="115"/>
    </location>
    <ligand>
        <name>substrate</name>
    </ligand>
</feature>
<dbReference type="UniPathway" id="UPA00070">
    <property type="reaction ID" value="UER00946"/>
</dbReference>
<feature type="binding site" evidence="13">
    <location>
        <position position="175"/>
    </location>
    <ligand>
        <name>substrate</name>
    </ligand>
</feature>
<evidence type="ECO:0000256" key="5">
    <source>
        <dbReference type="ARBA" id="ARBA00011245"/>
    </source>
</evidence>
<keyword evidence="6 13" id="KW-1003">Cell membrane</keyword>
<evidence type="ECO:0000256" key="9">
    <source>
        <dbReference type="ARBA" id="ARBA00022975"/>
    </source>
</evidence>
<evidence type="ECO:0000256" key="13">
    <source>
        <dbReference type="HAMAP-Rule" id="MF_00225"/>
    </source>
</evidence>
<dbReference type="GO" id="GO:0044205">
    <property type="term" value="P:'de novo' UMP biosynthetic process"/>
    <property type="evidence" value="ECO:0007669"/>
    <property type="project" value="UniProtKB-UniRule"/>
</dbReference>
<feature type="active site" description="Nucleophile" evidence="13">
    <location>
        <position position="178"/>
    </location>
</feature>
<evidence type="ECO:0000256" key="7">
    <source>
        <dbReference type="ARBA" id="ARBA00022630"/>
    </source>
</evidence>
<name>C7RU74_ACCRE</name>
<feature type="binding site" evidence="13">
    <location>
        <position position="86"/>
    </location>
    <ligand>
        <name>FMN</name>
        <dbReference type="ChEBI" id="CHEBI:58210"/>
    </ligand>
</feature>
<dbReference type="NCBIfam" id="NF003646">
    <property type="entry name" value="PRK05286.1-4"/>
    <property type="match status" value="1"/>
</dbReference>
<evidence type="ECO:0000256" key="8">
    <source>
        <dbReference type="ARBA" id="ARBA00022643"/>
    </source>
</evidence>
<dbReference type="STRING" id="522306.CAP2UW1_2960"/>
<comment type="cofactor">
    <cofactor evidence="13">
        <name>FMN</name>
        <dbReference type="ChEBI" id="CHEBI:58210"/>
    </cofactor>
    <text evidence="13">Binds 1 FMN per subunit.</text>
</comment>
<sequence>MIYPLLRNFFFALDAETAHGLGMAGVDFLKAAGATCLLASAVPPDPVRAMGIDFPNPVGLAAGLDKNGDHIDALAALGFGFVEIGTVTPRPQPGNAKPRLFRIPERQAIINRMGFNNGGVDKLLANVTGAQFLRRGGVLGINIGKNFDTPIERAADDYLLCLDRVYPTATYVTVNISSPNTRNLRELQNDEALDALLGSLKSRQARLADRHGRYVPLALKIAPDLEETQIQAIADLLRRHCMDGVIATNTTVSRSGVEGLANAEQAGGLSGAPLAAMSTAVVRRLSTALAGELPIIGVGGIMSGADAADKIAAGASLVQFYTGFIYRGPQLIAEAAAAIAGRRAAQARMA</sequence>
<dbReference type="GO" id="GO:0005886">
    <property type="term" value="C:plasma membrane"/>
    <property type="evidence" value="ECO:0007669"/>
    <property type="project" value="UniProtKB-SubCell"/>
</dbReference>
<keyword evidence="8 13" id="KW-0288">FMN</keyword>
<dbReference type="PANTHER" id="PTHR48109">
    <property type="entry name" value="DIHYDROOROTATE DEHYDROGENASE (QUINONE), MITOCHONDRIAL-RELATED"/>
    <property type="match status" value="1"/>
</dbReference>
<keyword evidence="9 13" id="KW-0665">Pyrimidine biosynthesis</keyword>
<dbReference type="HOGENOM" id="CLU_013640_2_0_4"/>
<comment type="catalytic activity">
    <reaction evidence="12 13">
        <text>(S)-dihydroorotate + a quinone = orotate + a quinol</text>
        <dbReference type="Rhea" id="RHEA:30187"/>
        <dbReference type="ChEBI" id="CHEBI:24646"/>
        <dbReference type="ChEBI" id="CHEBI:30839"/>
        <dbReference type="ChEBI" id="CHEBI:30864"/>
        <dbReference type="ChEBI" id="CHEBI:132124"/>
        <dbReference type="EC" id="1.3.5.2"/>
    </reaction>
</comment>
<dbReference type="GO" id="GO:0005737">
    <property type="term" value="C:cytoplasm"/>
    <property type="evidence" value="ECO:0007669"/>
    <property type="project" value="InterPro"/>
</dbReference>
<dbReference type="PANTHER" id="PTHR48109:SF4">
    <property type="entry name" value="DIHYDROOROTATE DEHYDROGENASE (QUINONE), MITOCHONDRIAL"/>
    <property type="match status" value="1"/>
</dbReference>
<dbReference type="SUPFAM" id="SSF51395">
    <property type="entry name" value="FMN-linked oxidoreductases"/>
    <property type="match status" value="1"/>
</dbReference>
<dbReference type="InterPro" id="IPR050074">
    <property type="entry name" value="DHO_dehydrogenase"/>
</dbReference>
<dbReference type="NCBIfam" id="TIGR01036">
    <property type="entry name" value="pyrD_sub2"/>
    <property type="match status" value="1"/>
</dbReference>
<keyword evidence="11 13" id="KW-0472">Membrane</keyword>
<feature type="binding site" evidence="13">
    <location>
        <position position="271"/>
    </location>
    <ligand>
        <name>FMN</name>
        <dbReference type="ChEBI" id="CHEBI:58210"/>
    </ligand>
</feature>
<evidence type="ECO:0000256" key="4">
    <source>
        <dbReference type="ARBA" id="ARBA00005359"/>
    </source>
</evidence>
<comment type="function">
    <text evidence="1 13">Catalyzes the conversion of dihydroorotate to orotate with quinone as electron acceptor.</text>
</comment>
<dbReference type="eggNOG" id="COG0167">
    <property type="taxonomic scope" value="Bacteria"/>
</dbReference>
<dbReference type="PIRSF" id="PIRSF000164">
    <property type="entry name" value="DHO_oxidase"/>
    <property type="match status" value="1"/>
</dbReference>
<comment type="subunit">
    <text evidence="5 13">Monomer.</text>
</comment>
<feature type="binding site" evidence="13">
    <location>
        <position position="175"/>
    </location>
    <ligand>
        <name>FMN</name>
        <dbReference type="ChEBI" id="CHEBI:58210"/>
    </ligand>
</feature>
<dbReference type="KEGG" id="app:CAP2UW1_2960"/>
<keyword evidence="10 13" id="KW-0560">Oxidoreductase</keyword>
<dbReference type="EMBL" id="CP001715">
    <property type="protein sequence ID" value="ACV36238.1"/>
    <property type="molecule type" value="Genomic_DNA"/>
</dbReference>
<dbReference type="InterPro" id="IPR013785">
    <property type="entry name" value="Aldolase_TIM"/>
</dbReference>
<reference evidence="15" key="2">
    <citation type="submission" date="2009-09" db="EMBL/GenBank/DDBJ databases">
        <title>Complete sequence of chromosome of Candidatus Accumulibacter phosphatis clade IIA str. UW-1.</title>
        <authorList>
            <consortium name="US DOE Joint Genome Institute"/>
            <person name="Martin H.G."/>
            <person name="Ivanova N."/>
            <person name="Kunin V."/>
            <person name="Warnecke F."/>
            <person name="Barry K."/>
            <person name="He S."/>
            <person name="Salamov A."/>
            <person name="Szeto E."/>
            <person name="Dalin E."/>
            <person name="Pangilinan J.L."/>
            <person name="Lapidus A."/>
            <person name="Lowry S."/>
            <person name="Kyrpides N.C."/>
            <person name="McMahon K.D."/>
            <person name="Hugenholtz P."/>
        </authorList>
    </citation>
    <scope>NUCLEOTIDE SEQUENCE [LARGE SCALE GENOMIC DNA]</scope>
    <source>
        <strain evidence="15">UW-1</strain>
    </source>
</reference>
<protein>
    <recommendedName>
        <fullName evidence="13">Dihydroorotate dehydrogenase (quinone)</fullName>
        <ecNumber evidence="13">1.3.5.2</ecNumber>
    </recommendedName>
    <alternativeName>
        <fullName evidence="13">DHOdehase</fullName>
        <shortName evidence="13">DHOD</shortName>
        <shortName evidence="13">DHODase</shortName>
    </alternativeName>
    <alternativeName>
        <fullName evidence="13">Dihydroorotate oxidase</fullName>
    </alternativeName>
</protein>
<evidence type="ECO:0000256" key="10">
    <source>
        <dbReference type="ARBA" id="ARBA00023002"/>
    </source>
</evidence>
<dbReference type="AlphaFoldDB" id="C7RU74"/>
<dbReference type="NCBIfam" id="NF003645">
    <property type="entry name" value="PRK05286.1-2"/>
    <property type="match status" value="1"/>
</dbReference>
<feature type="binding site" evidence="13">
    <location>
        <position position="220"/>
    </location>
    <ligand>
        <name>FMN</name>
        <dbReference type="ChEBI" id="CHEBI:58210"/>
    </ligand>
</feature>
<dbReference type="GO" id="GO:0106430">
    <property type="term" value="F:dihydroorotate dehydrogenase (quinone) activity"/>
    <property type="evidence" value="ECO:0007669"/>
    <property type="project" value="UniProtKB-EC"/>
</dbReference>
<dbReference type="InterPro" id="IPR005719">
    <property type="entry name" value="Dihydroorotate_DH_2"/>
</dbReference>
<dbReference type="InterPro" id="IPR001295">
    <property type="entry name" value="Dihydroorotate_DH_CS"/>
</dbReference>
<feature type="binding site" evidence="13">
    <location>
        <position position="66"/>
    </location>
    <ligand>
        <name>substrate</name>
    </ligand>
</feature>
<dbReference type="Gene3D" id="3.20.20.70">
    <property type="entry name" value="Aldolase class I"/>
    <property type="match status" value="1"/>
</dbReference>
<dbReference type="PROSITE" id="PS00911">
    <property type="entry name" value="DHODEHASE_1"/>
    <property type="match status" value="1"/>
</dbReference>
<dbReference type="NCBIfam" id="NF003644">
    <property type="entry name" value="PRK05286.1-1"/>
    <property type="match status" value="1"/>
</dbReference>
<keyword evidence="7 13" id="KW-0285">Flavoprotein</keyword>
<dbReference type="CDD" id="cd04738">
    <property type="entry name" value="DHOD_2_like"/>
    <property type="match status" value="1"/>
</dbReference>
<comment type="subcellular location">
    <subcellularLocation>
        <location evidence="2 13">Cell membrane</location>
        <topology evidence="2 13">Peripheral membrane protein</topology>
    </subcellularLocation>
</comment>
<feature type="binding site" evidence="13">
    <location>
        <begin position="62"/>
        <end position="66"/>
    </location>
    <ligand>
        <name>FMN</name>
        <dbReference type="ChEBI" id="CHEBI:58210"/>
    </ligand>
</feature>
<evidence type="ECO:0000256" key="3">
    <source>
        <dbReference type="ARBA" id="ARBA00005161"/>
    </source>
</evidence>
<comment type="similarity">
    <text evidence="4 13">Belongs to the dihydroorotate dehydrogenase family. Type 2 subfamily.</text>
</comment>
<evidence type="ECO:0000256" key="11">
    <source>
        <dbReference type="ARBA" id="ARBA00023136"/>
    </source>
</evidence>
<dbReference type="NCBIfam" id="NF003652">
    <property type="entry name" value="PRK05286.2-5"/>
    <property type="match status" value="1"/>
</dbReference>
<dbReference type="OrthoDB" id="9802377at2"/>
<feature type="domain" description="Dihydroorotate dehydrogenase catalytic" evidence="14">
    <location>
        <begin position="48"/>
        <end position="334"/>
    </location>
</feature>
<evidence type="ECO:0000313" key="15">
    <source>
        <dbReference type="EMBL" id="ACV36238.1"/>
    </source>
</evidence>
<dbReference type="Pfam" id="PF01180">
    <property type="entry name" value="DHO_dh"/>
    <property type="match status" value="1"/>
</dbReference>
<organism evidence="15">
    <name type="scientific">Accumulibacter regalis</name>
    <dbReference type="NCBI Taxonomy" id="522306"/>
    <lineage>
        <taxon>Bacteria</taxon>
        <taxon>Pseudomonadati</taxon>
        <taxon>Pseudomonadota</taxon>
        <taxon>Betaproteobacteria</taxon>
        <taxon>Candidatus Accumulibacter</taxon>
    </lineage>
</organism>
<feature type="binding site" evidence="13">
    <location>
        <position position="300"/>
    </location>
    <ligand>
        <name>FMN</name>
        <dbReference type="ChEBI" id="CHEBI:58210"/>
    </ligand>
</feature>
<feature type="binding site" evidence="13">
    <location>
        <position position="248"/>
    </location>
    <ligand>
        <name>FMN</name>
        <dbReference type="ChEBI" id="CHEBI:58210"/>
    </ligand>
</feature>
<dbReference type="GO" id="GO:0006207">
    <property type="term" value="P:'de novo' pyrimidine nucleobase biosynthetic process"/>
    <property type="evidence" value="ECO:0007669"/>
    <property type="project" value="UniProtKB-UniRule"/>
</dbReference>
<accession>C7RU74</accession>
<dbReference type="FunFam" id="3.20.20.70:FF:000028">
    <property type="entry name" value="Dihydroorotate dehydrogenase (quinone)"/>
    <property type="match status" value="1"/>
</dbReference>
<gene>
    <name evidence="13" type="primary">pyrD</name>
    <name evidence="15" type="ordered locus">CAP2UW1_2960</name>
</gene>
<feature type="binding site" evidence="13">
    <location>
        <position position="142"/>
    </location>
    <ligand>
        <name>FMN</name>
        <dbReference type="ChEBI" id="CHEBI:58210"/>
    </ligand>
</feature>